<feature type="domain" description="InvasinE Adhesion" evidence="4">
    <location>
        <begin position="1142"/>
        <end position="1281"/>
    </location>
</feature>
<feature type="domain" description="Bacterial Immunoglobulin-like 21" evidence="3">
    <location>
        <begin position="483"/>
        <end position="589"/>
    </location>
</feature>
<reference evidence="5" key="1">
    <citation type="journal article" date="2018" name="Genome Biol.">
        <title>SKESA: strategic k-mer extension for scrupulous assemblies.</title>
        <authorList>
            <person name="Souvorov A."/>
            <person name="Agarwala R."/>
            <person name="Lipman D.J."/>
        </authorList>
    </citation>
    <scope>NUCLEOTIDE SEQUENCE [LARGE SCALE GENOMIC DNA]</scope>
    <source>
        <strain evidence="5">1839</strain>
    </source>
</reference>
<proteinExistence type="predicted"/>
<feature type="signal peptide" evidence="2">
    <location>
        <begin position="1"/>
        <end position="28"/>
    </location>
</feature>
<feature type="domain" description="InvasinE Adhesion" evidence="4">
    <location>
        <begin position="2000"/>
        <end position="2132"/>
    </location>
</feature>
<feature type="domain" description="InvasinE Adhesion" evidence="4">
    <location>
        <begin position="324"/>
        <end position="449"/>
    </location>
</feature>
<feature type="domain" description="Bacterial Immunoglobulin-like 21" evidence="3">
    <location>
        <begin position="2444"/>
        <end position="2558"/>
    </location>
</feature>
<name>A0A765SZT4_ECOLX</name>
<dbReference type="Pfam" id="PF05688">
    <property type="entry name" value="BIg21"/>
    <property type="match status" value="9"/>
</dbReference>
<evidence type="ECO:0000313" key="5">
    <source>
        <dbReference type="EMBL" id="HAG5769520.1"/>
    </source>
</evidence>
<gene>
    <name evidence="5" type="ORF">GGB84_001126</name>
</gene>
<dbReference type="InterPro" id="IPR008541">
    <property type="entry name" value="InvE_AD"/>
</dbReference>
<feature type="domain" description="InvasinE Adhesion" evidence="4">
    <location>
        <begin position="2561"/>
        <end position="2696"/>
    </location>
</feature>
<feature type="domain" description="InvasinE Adhesion" evidence="4">
    <location>
        <begin position="1428"/>
        <end position="1565"/>
    </location>
</feature>
<feature type="domain" description="InvasinE Adhesion" evidence="4">
    <location>
        <begin position="860"/>
        <end position="992"/>
    </location>
</feature>
<reference evidence="5" key="2">
    <citation type="submission" date="2020-02" db="EMBL/GenBank/DDBJ databases">
        <authorList>
            <consortium name="NCBI Pathogen Detection Project"/>
        </authorList>
    </citation>
    <scope>NUCLEOTIDE SEQUENCE</scope>
    <source>
        <strain evidence="5">1839</strain>
    </source>
</reference>
<sequence>MSVCLKPGKIIAVLGLLAVIMLSGFARADATWQTWPSSTAEFNGTPPTADSASVPVYQGSVQLDPVEPHSVAFSAKPNEFSVDDDAARLIVTNSQDTEGDLFATPPALRWENQTPPTVSLVWADAATPDTPLNPQPIANRSFCAQGLAGRSLVAWPQIDVQQTVPLLYLLTSTGYPYEGTVALADQKVTLNIAPAQGDLISVSASGYNETIAAAKTTVGGTITLTVTTKDCQGNVAGNIPFIIKRNDAQNRQGGVNNTAPVVLDSTELTTTATEYHGTSDANGTETITVTQPNGLGVKTPLVASISGITQTSETAVIFTVLTSPDVPQATMWGHMAETVEAHGYTFSRPKLAAEVSNENASVVDHNETWSTFTWSGADSHCSVLPGMRHFGALATVIPSTVQTVLGWPMQGDYYWSSLAGLTGQHHAADVSNRGETQKPDSTTFLVSCVDKPAPDVEPKIVLTPESYDDTAQAMKAKVGEDATMRLTITDTKNNDQPLAYYYFSLHLDDGVNRKNQTDPSWEAHPVQITGGSNLQQVDAHTYEGITDVNGQASLTLSQPGGAGVKTHITVKMRSDFTATDAKDVIFTVITSPDSDKARMWGHMRGIVESNNLYKRPLLADETEHELGSVRENNEDWALYDQNTSMQAECGVGHTPRQSGLESLFSAHPGNAIGTEYGWPTVQKNYLSAVEQATHSSVNLGNGSIDSYSGFKQNYLSCSGNEMVANIDVSTDHDVTVGSKAQAKVGDTIVMTVRTINALNNTPVPFTAFTITKGMGYNRLGQVSGFDDPSSGAITMNDTQYGTSQPSMVYAGTTDALGVATVEIKQPQGVGLRTALSVTPVNSYLPNTVNYSVIFTTPTSPDITGAQMWGHMDETITTDSLTFTRPKLATEISSPDGTLTENNEIWARVSQANTSSTSKGGCGTNMLPRRSQLSALYNANSGNAVQTTHGWPTQRQPYWSNSPADMTPHYYTIALNDGTQAIGGDTPVYVSCLTTANKPASSITLDVVDNAQWNTTNNAATLKKGETLQIKVTVKDAQGNPLADMPFTLKRGDGYTRSGEKHVAGSGDALVAPVVVDGGAADETTLNDTAAVYTAMTGSDGSKTLTITRPDTHGTKTTLTAALYSDATKKDSLDTIFTVVTSPDSGKAKMWGHMPETVTAADGTVFKRPLLLNELASLSGRTAVAEDNESWALFTQSQANTSGASTSGCGANFVPTQAGLVSLFNNNPGNAMKTVQGWPVGTLYLSSTSDNGSMEQRNYKAVNLSVGTSAMMSSSAKALLSCQTTPIAAVSQILLEAADPATLDTAYNVVKAKKGGEMVVRVTTKDAQGNPVASSAFTLKRANSVSRVNASATSAQGALVVTDAWGNTQNNFATTSALIYGVTGTDGSTTFTLKQDSTTGLKTDLTATLETSSSIKSTLPVVFTVLTSPDSPKANFWGHMAETVTASDGGIYKRPLLLKELANTSGRQISSENGEDWARFSWNQSIDPSVSGCGVAYMPTLAGLQALYDANSGNAMSTVQGWPIKTTYLSNTPGDTQTGSRYYNVMQLSSGTVSQITTGTLVLQTCRTTPLTPASQITLEAADPAQFVSIDSTLSAVKVKKGDEAVIRISTKDAQGNLVGNTPFVLKHGNPVNRQNAAISSQKVSVTTAAGATVDTSASTTLYGVTGPDGTTTMSLRQDASSGLRTDFYALLNDTGVSSNTLPVIFTVITSPDTPLAAYWGHMAETFTTSQGIVFKRPQLKSELSGGTAFVDNNETWSRITTTEREDGSKAGCGTRYQPTSSELTALYADYANGTIEADLGIPIGPANWWAFDMMAYSGKWYNQTISLSSGQSTRMGTTDTGLMLCLVKPHSLPTTIEITSSAQDTEKTASNDGRPSAVAKRGEAIPATITVRDGAGNPMPDVNVTLKRSTAWDRAKVVANESSNNDDLTIEQLTPVPVHSLLTLNGSSTLVTTGADGKVTLEVSSESNSPGLATPITVELARDTTINDTLDVIFTVITSPDSPKAKYWGHMPDTFTSSAGVTFKRPLLKAEATSGSSISSNGEVWLYMSNSQNLTSTDCPLEYQPRSNELLDLYNDHTNGAIMTDLGLPMNAGNWWAYDMVASGGVSWYYQTISLRDGTIAQKGSTSALMLCLTQSHPAGVSVTLTSSALDDARTVSNGGRPSASVKKGNPLPIVVTVKDRDGNPLAGEAVTLRRDVSMSRSGAGVNTTAKAMVLTELAPASATFSLASHGTQWLGFTGSDGTATFNVEQPDTVGLATPFTAILARDTATTSVLDTIFTVVTSPDSAMATYWGHMPDTVTAENGVVFERPKLLKELPSSTGVSQVTDNNEVWPLFNATQRADSKFSPCEAARRPLSDDLESLYARYPGNTLTTQIGWSTKSMWWALDNLQGNAQVVNLSNGSKWSTVNTAYQGCLVHPRATVSSVTLTSMALDSSTQAAKAEKGEGVPLTVTVKDSAGKPVSNVAFTLKRGDASPRNTGVTLSGNVAAMDDLTVQPSSGSIVTLTDSGSSISGVTGADGTASFTLKQDNTPGYKTPMTVMLTDSPTLTATLDVIFTVVTSPNVTTAHFWGHMPDTTAVNGKTLHRPQLESELPSAATAVATADVNNETWGLAHTMDSYQWDISQQCGLLDFAPDYADLQALHVNFNALGWPSLPDTPYLSKERDRSGNYYCGIIEETGAEDCSIQATSTPGFATCVR</sequence>
<feature type="domain" description="Bacterial Immunoglobulin-like 21" evidence="3">
    <location>
        <begin position="2169"/>
        <end position="2281"/>
    </location>
</feature>
<feature type="chain" id="PRO_5028106688" evidence="2">
    <location>
        <begin position="29"/>
        <end position="2697"/>
    </location>
</feature>
<accession>A0A765SZT4</accession>
<feature type="domain" description="Bacterial Immunoglobulin-like 21" evidence="3">
    <location>
        <begin position="219"/>
        <end position="321"/>
    </location>
</feature>
<evidence type="ECO:0000259" key="4">
    <source>
        <dbReference type="Pfam" id="PF05689"/>
    </source>
</evidence>
<feature type="domain" description="Bacterial Immunoglobulin-like 21" evidence="3">
    <location>
        <begin position="1882"/>
        <end position="1997"/>
    </location>
</feature>
<dbReference type="InterPro" id="IPR013783">
    <property type="entry name" value="Ig-like_fold"/>
</dbReference>
<organism evidence="5">
    <name type="scientific">Escherichia coli</name>
    <dbReference type="NCBI Taxonomy" id="562"/>
    <lineage>
        <taxon>Bacteria</taxon>
        <taxon>Pseudomonadati</taxon>
        <taxon>Pseudomonadota</taxon>
        <taxon>Gammaproteobacteria</taxon>
        <taxon>Enterobacterales</taxon>
        <taxon>Enterobacteriaceae</taxon>
        <taxon>Escherichia</taxon>
    </lineage>
</organism>
<dbReference type="InterPro" id="IPR008542">
    <property type="entry name" value="BIg21"/>
</dbReference>
<evidence type="ECO:0000259" key="3">
    <source>
        <dbReference type="Pfam" id="PF05688"/>
    </source>
</evidence>
<feature type="domain" description="InvasinE Adhesion" evidence="4">
    <location>
        <begin position="1711"/>
        <end position="1846"/>
    </location>
</feature>
<dbReference type="Pfam" id="PF05689">
    <property type="entry name" value="InvE_AD"/>
    <property type="match status" value="9"/>
</dbReference>
<dbReference type="Gene3D" id="2.60.40.10">
    <property type="entry name" value="Immunoglobulins"/>
    <property type="match status" value="1"/>
</dbReference>
<feature type="region of interest" description="Disordered" evidence="1">
    <location>
        <begin position="1860"/>
        <end position="1881"/>
    </location>
</feature>
<feature type="domain" description="InvasinE Adhesion" evidence="4">
    <location>
        <begin position="2284"/>
        <end position="2414"/>
    </location>
</feature>
<protein>
    <submittedName>
        <fullName evidence="5">RatA-like protein</fullName>
    </submittedName>
</protein>
<comment type="caution">
    <text evidence="5">The sequence shown here is derived from an EMBL/GenBank/DDBJ whole genome shotgun (WGS) entry which is preliminary data.</text>
</comment>
<feature type="domain" description="Bacterial Immunoglobulin-like 21" evidence="3">
    <location>
        <begin position="1601"/>
        <end position="1708"/>
    </location>
</feature>
<feature type="domain" description="Bacterial Immunoglobulin-like 21" evidence="3">
    <location>
        <begin position="1024"/>
        <end position="1139"/>
    </location>
</feature>
<dbReference type="EMBL" id="DAAYTU010000005">
    <property type="protein sequence ID" value="HAG5769520.1"/>
    <property type="molecule type" value="Genomic_DNA"/>
</dbReference>
<feature type="domain" description="InvasinE Adhesion" evidence="4">
    <location>
        <begin position="592"/>
        <end position="718"/>
    </location>
</feature>
<feature type="domain" description="Bacterial Immunoglobulin-like 21" evidence="3">
    <location>
        <begin position="745"/>
        <end position="856"/>
    </location>
</feature>
<dbReference type="NCBIfam" id="NF011844">
    <property type="entry name" value="PRK15316.1"/>
    <property type="match status" value="1"/>
</dbReference>
<evidence type="ECO:0000256" key="2">
    <source>
        <dbReference type="SAM" id="SignalP"/>
    </source>
</evidence>
<keyword evidence="2" id="KW-0732">Signal</keyword>
<evidence type="ECO:0000256" key="1">
    <source>
        <dbReference type="SAM" id="MobiDB-lite"/>
    </source>
</evidence>
<feature type="domain" description="Bacterial Immunoglobulin-like 21" evidence="3">
    <location>
        <begin position="1316"/>
        <end position="1425"/>
    </location>
</feature>